<dbReference type="SUPFAM" id="SSF52218">
    <property type="entry name" value="Flavoproteins"/>
    <property type="match status" value="1"/>
</dbReference>
<evidence type="ECO:0000313" key="2">
    <source>
        <dbReference type="EMBL" id="MFC7322755.1"/>
    </source>
</evidence>
<feature type="domain" description="NADPH-dependent FMN reductase-like" evidence="1">
    <location>
        <begin position="7"/>
        <end position="151"/>
    </location>
</feature>
<dbReference type="EMBL" id="JBHTBY010000017">
    <property type="protein sequence ID" value="MFC7322755.1"/>
    <property type="molecule type" value="Genomic_DNA"/>
</dbReference>
<accession>A0ABW2K7F9</accession>
<reference evidence="3" key="1">
    <citation type="journal article" date="2019" name="Int. J. Syst. Evol. Microbiol.">
        <title>The Global Catalogue of Microorganisms (GCM) 10K type strain sequencing project: providing services to taxonomists for standard genome sequencing and annotation.</title>
        <authorList>
            <consortium name="The Broad Institute Genomics Platform"/>
            <consortium name="The Broad Institute Genome Sequencing Center for Infectious Disease"/>
            <person name="Wu L."/>
            <person name="Ma J."/>
        </authorList>
    </citation>
    <scope>NUCLEOTIDE SEQUENCE [LARGE SCALE GENOMIC DNA]</scope>
    <source>
        <strain evidence="3">CCUG 73951</strain>
    </source>
</reference>
<gene>
    <name evidence="2" type="ORF">ACFQMN_17970</name>
</gene>
<organism evidence="2 3">
    <name type="scientific">Halobacillus campisalis</name>
    <dbReference type="NCBI Taxonomy" id="435909"/>
    <lineage>
        <taxon>Bacteria</taxon>
        <taxon>Bacillati</taxon>
        <taxon>Bacillota</taxon>
        <taxon>Bacilli</taxon>
        <taxon>Bacillales</taxon>
        <taxon>Bacillaceae</taxon>
        <taxon>Halobacillus</taxon>
    </lineage>
</organism>
<protein>
    <submittedName>
        <fullName evidence="2">Flavodoxin family protein</fullName>
    </submittedName>
</protein>
<name>A0ABW2K7F9_9BACI</name>
<dbReference type="InterPro" id="IPR005025">
    <property type="entry name" value="FMN_Rdtase-like_dom"/>
</dbReference>
<comment type="caution">
    <text evidence="2">The sequence shown here is derived from an EMBL/GenBank/DDBJ whole genome shotgun (WGS) entry which is preliminary data.</text>
</comment>
<evidence type="ECO:0000313" key="3">
    <source>
        <dbReference type="Proteomes" id="UP001596494"/>
    </source>
</evidence>
<keyword evidence="3" id="KW-1185">Reference proteome</keyword>
<proteinExistence type="predicted"/>
<dbReference type="Proteomes" id="UP001596494">
    <property type="component" value="Unassembled WGS sequence"/>
</dbReference>
<dbReference type="Pfam" id="PF03358">
    <property type="entry name" value="FMN_red"/>
    <property type="match status" value="1"/>
</dbReference>
<dbReference type="RefSeq" id="WP_289215120.1">
    <property type="nucleotide sequence ID" value="NZ_JAPVRC010000002.1"/>
</dbReference>
<dbReference type="InterPro" id="IPR029039">
    <property type="entry name" value="Flavoprotein-like_sf"/>
</dbReference>
<dbReference type="Gene3D" id="3.40.50.360">
    <property type="match status" value="1"/>
</dbReference>
<evidence type="ECO:0000259" key="1">
    <source>
        <dbReference type="Pfam" id="PF03358"/>
    </source>
</evidence>
<sequence>MAALQALFLNASLKKSDEPSNTEGLAQEVIDIYNEKDVKSEVIRLADYNIPYGIAKDLGEGDEWPQIFEKVKEADIVILASPIWLGEKSSLATVAIERLNGSSSETNEKGQAIYYNKVGGVVITGNEDGAKHVASSILYAFSHLGFLIPPNVDTYWVGEAGPGPSYMDEGGQDNEFTKSHVKMLAYNTMHLANILKKHPIPAEGNVMEE</sequence>